<feature type="domain" description="ERT1/acuK family PAS" evidence="9">
    <location>
        <begin position="1204"/>
        <end position="1277"/>
    </location>
</feature>
<keyword evidence="5" id="KW-0804">Transcription</keyword>
<dbReference type="GO" id="GO:0000977">
    <property type="term" value="F:RNA polymerase II transcription regulatory region sequence-specific DNA binding"/>
    <property type="evidence" value="ECO:0007669"/>
    <property type="project" value="TreeGrafter"/>
</dbReference>
<keyword evidence="7" id="KW-0175">Coiled coil</keyword>
<protein>
    <submittedName>
        <fullName evidence="10">Transcription factor Zn cluster transcription factor Rds</fullName>
    </submittedName>
</protein>
<keyword evidence="11" id="KW-1185">Reference proteome</keyword>
<feature type="compositionally biased region" description="Acidic residues" evidence="8">
    <location>
        <begin position="237"/>
        <end position="247"/>
    </location>
</feature>
<evidence type="ECO:0000256" key="7">
    <source>
        <dbReference type="SAM" id="Coils"/>
    </source>
</evidence>
<evidence type="ECO:0000256" key="2">
    <source>
        <dbReference type="ARBA" id="ARBA00022723"/>
    </source>
</evidence>
<sequence>MAPEPAILKRQRSRPSEWWAAPLTSAPIDAIPPPRSVEEQKKARKKQMRGKIVGARISEAPAAGDKGVAKGKAGVKAKASRRGLSSGGDLGQSMLGLQAEGTLAKIKKGKEKGQGAPEKVKLLRSRSSSGEAELRGLDELASTRGIKLTAARREERAGDDEREEATFARNRRGRATVSRSKDQTDGSLHQESGETAVAKNRGRKVIEQADELAEDEFEEPVVPRKRKRPTAAQSDNQVDELDKELEEVALRKNRRQPVVHVENEAGDVQPRVSKKRRRAALMETAVEPESGEPEPKKKHKRLSEAEILEQHSAHFAVVGSPVRGRTRHRASDIAAELSKVNAQETGKKRIHRPDNQPSNTSGVEPEDRGRRRTRSDAVVVKAVLESAKKLPGKFTKSNRQSEIIEVEAASSKLTNNRGDKQPKTTISSASVATVAGRAFSSTQASQKSKKAGQSSNRAITQKAVPALSQIRKKSPDRSTQVRRPSQKRRAANKSEPSKRQLIEEVRSQERSNEPEDELASYQHLKAVTRRISRQTIDAKWEPLQLNSVDCITQLLQDAQRPVLTRIHDEKKKTQASTALQSTSRNLIKKLKKGLPFPPGSRSHKEDDFDFEKVLDHSRALEAQLTPAMHSNSLLTAELSKEVALLESDKEKLAELEANARSEAAARSKAARKFHSVLQSDDPSSKVEALKDDIGLDITRQSRPLDLELHDDENLQALVKDLDGHVGTVQGNIQQIEGISQAIANSRAAVQASLFQRLDNAHAGPPPHSTFLAHNPSPAQTVVDAKIPYTAPHVVRYGVQCYNQTSPDEHTSILAERTSQPNGTPHNIGSDAMEHKKASNGQDAKPKPSPPASGASKSPKKRRKVNHACVYCRRSERPCARCIKRNIGHLCHDEPREPETATKKLKSKYSTSVLGQDGSLPDPAQGLAESGLNNSFERAQSQSQDNSLASLTLSTAALSQGGSLQLVQPSPVLGIQANALNSNSNQFIGNSSDWLGSQNQFQDMHNYHPSYMFNAPEVTNEYNLLNDFINNSLLDDGVLLPEEPSGSYSDQPEAMLPGASNINSGPSGTQPSTLSGSAAAQEGAISRPASVIPTDKAREYYLQAADPTGNDAPEERMQRLLKAKYDAGMLKPFNYVKGYARLAAYMKSHLHAAQEQKILQQLNRFRPKFREKVQSLTDIELIYVEMWFERSLMEYDRVFASMAIPACCWRRTGEIFRGNKEMAELIHVPIENLRDGKIAIHEILAEESLVSYWEKFGTIAFDQNQKALLTSCSLKNPDDQSQDPTIKCCFSFTIRRDEHKIPSLIVGNFLPQDPVKR</sequence>
<dbReference type="Pfam" id="PF13094">
    <property type="entry name" value="CENP-Q"/>
    <property type="match status" value="1"/>
</dbReference>
<dbReference type="InParanoid" id="A0A218ZA05"/>
<proteinExistence type="predicted"/>
<comment type="subcellular location">
    <subcellularLocation>
        <location evidence="1">Nucleus</location>
    </subcellularLocation>
</comment>
<organism evidence="10 11">
    <name type="scientific">Diplocarpon coronariae</name>
    <dbReference type="NCBI Taxonomy" id="2795749"/>
    <lineage>
        <taxon>Eukaryota</taxon>
        <taxon>Fungi</taxon>
        <taxon>Dikarya</taxon>
        <taxon>Ascomycota</taxon>
        <taxon>Pezizomycotina</taxon>
        <taxon>Leotiomycetes</taxon>
        <taxon>Helotiales</taxon>
        <taxon>Drepanopezizaceae</taxon>
        <taxon>Diplocarpon</taxon>
    </lineage>
</organism>
<evidence type="ECO:0000313" key="10">
    <source>
        <dbReference type="EMBL" id="OWP04105.1"/>
    </source>
</evidence>
<evidence type="ECO:0000256" key="1">
    <source>
        <dbReference type="ARBA" id="ARBA00004123"/>
    </source>
</evidence>
<dbReference type="Pfam" id="PF24990">
    <property type="entry name" value="PAS_13"/>
    <property type="match status" value="1"/>
</dbReference>
<feature type="region of interest" description="Disordered" evidence="8">
    <location>
        <begin position="407"/>
        <end position="518"/>
    </location>
</feature>
<dbReference type="InterPro" id="IPR053045">
    <property type="entry name" value="Zinc_cluster_trans_reg"/>
</dbReference>
<feature type="compositionally biased region" description="Low complexity" evidence="8">
    <location>
        <begin position="438"/>
        <end position="455"/>
    </location>
</feature>
<keyword evidence="4" id="KW-0238">DNA-binding</keyword>
<comment type="caution">
    <text evidence="10">The sequence shown here is derived from an EMBL/GenBank/DDBJ whole genome shotgun (WGS) entry which is preliminary data.</text>
</comment>
<evidence type="ECO:0000256" key="8">
    <source>
        <dbReference type="SAM" id="MobiDB-lite"/>
    </source>
</evidence>
<dbReference type="PANTHER" id="PTHR31986:SF7">
    <property type="entry name" value="REGULATOR OF DRUG SENSITIVITY 2"/>
    <property type="match status" value="1"/>
</dbReference>
<dbReference type="PANTHER" id="PTHR31986">
    <property type="entry name" value="REGULATOR OF DRUG SENSITIVITY 2"/>
    <property type="match status" value="1"/>
</dbReference>
<keyword evidence="6" id="KW-0539">Nucleus</keyword>
<feature type="region of interest" description="Disordered" evidence="8">
    <location>
        <begin position="316"/>
        <end position="377"/>
    </location>
</feature>
<reference evidence="10 11" key="1">
    <citation type="submission" date="2017-04" db="EMBL/GenBank/DDBJ databases">
        <title>Draft genome sequence of Marssonina coronaria NL1: causal agent of apple blotch.</title>
        <authorList>
            <person name="Cheng Q."/>
        </authorList>
    </citation>
    <scope>NUCLEOTIDE SEQUENCE [LARGE SCALE GENOMIC DNA]</scope>
    <source>
        <strain evidence="10 11">NL1</strain>
    </source>
</reference>
<gene>
    <name evidence="10" type="ORF">B2J93_5926</name>
</gene>
<dbReference type="GO" id="GO:0000981">
    <property type="term" value="F:DNA-binding transcription factor activity, RNA polymerase II-specific"/>
    <property type="evidence" value="ECO:0007669"/>
    <property type="project" value="InterPro"/>
</dbReference>
<evidence type="ECO:0000313" key="11">
    <source>
        <dbReference type="Proteomes" id="UP000242519"/>
    </source>
</evidence>
<accession>A0A218ZA05</accession>
<dbReference type="GO" id="GO:0005634">
    <property type="term" value="C:nucleus"/>
    <property type="evidence" value="ECO:0007669"/>
    <property type="project" value="UniProtKB-SubCell"/>
</dbReference>
<feature type="compositionally biased region" description="Polar residues" evidence="8">
    <location>
        <begin position="816"/>
        <end position="826"/>
    </location>
</feature>
<feature type="compositionally biased region" description="Basic and acidic residues" evidence="8">
    <location>
        <begin position="891"/>
        <end position="901"/>
    </location>
</feature>
<dbReference type="GO" id="GO:0008270">
    <property type="term" value="F:zinc ion binding"/>
    <property type="evidence" value="ECO:0007669"/>
    <property type="project" value="InterPro"/>
</dbReference>
<evidence type="ECO:0000256" key="6">
    <source>
        <dbReference type="ARBA" id="ARBA00023242"/>
    </source>
</evidence>
<dbReference type="InterPro" id="IPR056751">
    <property type="entry name" value="PAS_13"/>
</dbReference>
<evidence type="ECO:0000256" key="4">
    <source>
        <dbReference type="ARBA" id="ARBA00023125"/>
    </source>
</evidence>
<feature type="region of interest" description="Disordered" evidence="8">
    <location>
        <begin position="891"/>
        <end position="929"/>
    </location>
</feature>
<feature type="coiled-coil region" evidence="7">
    <location>
        <begin position="635"/>
        <end position="672"/>
    </location>
</feature>
<feature type="compositionally biased region" description="Acidic residues" evidence="8">
    <location>
        <begin position="208"/>
        <end position="219"/>
    </location>
</feature>
<dbReference type="OrthoDB" id="65716at2759"/>
<feature type="compositionally biased region" description="Low complexity" evidence="8">
    <location>
        <begin position="62"/>
        <end position="72"/>
    </location>
</feature>
<dbReference type="InterPro" id="IPR001138">
    <property type="entry name" value="Zn2Cys6_DnaBD"/>
</dbReference>
<feature type="compositionally biased region" description="Basic and acidic residues" evidence="8">
    <location>
        <begin position="495"/>
        <end position="513"/>
    </location>
</feature>
<feature type="compositionally biased region" description="Polar residues" evidence="8">
    <location>
        <begin position="1059"/>
        <end position="1077"/>
    </location>
</feature>
<feature type="region of interest" description="Disordered" evidence="8">
    <location>
        <begin position="1"/>
        <end position="302"/>
    </location>
</feature>
<keyword evidence="2" id="KW-0479">Metal-binding</keyword>
<feature type="region of interest" description="Disordered" evidence="8">
    <location>
        <begin position="816"/>
        <end position="865"/>
    </location>
</feature>
<dbReference type="CDD" id="cd00067">
    <property type="entry name" value="GAL4"/>
    <property type="match status" value="1"/>
</dbReference>
<dbReference type="Proteomes" id="UP000242519">
    <property type="component" value="Unassembled WGS sequence"/>
</dbReference>
<dbReference type="InterPro" id="IPR025212">
    <property type="entry name" value="CAD_CENP-Q"/>
</dbReference>
<name>A0A218ZA05_9HELO</name>
<feature type="region of interest" description="Disordered" evidence="8">
    <location>
        <begin position="1039"/>
        <end position="1088"/>
    </location>
</feature>
<evidence type="ECO:0000256" key="3">
    <source>
        <dbReference type="ARBA" id="ARBA00023015"/>
    </source>
</evidence>
<dbReference type="STRING" id="503106.A0A218ZA05"/>
<dbReference type="EMBL" id="MZNU01000133">
    <property type="protein sequence ID" value="OWP04105.1"/>
    <property type="molecule type" value="Genomic_DNA"/>
</dbReference>
<evidence type="ECO:0000256" key="5">
    <source>
        <dbReference type="ARBA" id="ARBA00023163"/>
    </source>
</evidence>
<evidence type="ECO:0000259" key="9">
    <source>
        <dbReference type="Pfam" id="PF24990"/>
    </source>
</evidence>
<keyword evidence="3" id="KW-0805">Transcription regulation</keyword>